<dbReference type="PANTHER" id="PTHR35399:SF2">
    <property type="entry name" value="DUF839 DOMAIN-CONTAINING PROTEIN"/>
    <property type="match status" value="1"/>
</dbReference>
<dbReference type="Pfam" id="PF01391">
    <property type="entry name" value="Collagen"/>
    <property type="match status" value="1"/>
</dbReference>
<protein>
    <recommendedName>
        <fullName evidence="5">Alkaline phosphatase</fullName>
    </recommendedName>
</protein>
<gene>
    <name evidence="3" type="ORF">BE21_31070</name>
</gene>
<evidence type="ECO:0008006" key="5">
    <source>
        <dbReference type="Google" id="ProtNLM"/>
    </source>
</evidence>
<evidence type="ECO:0000256" key="1">
    <source>
        <dbReference type="SAM" id="MobiDB-lite"/>
    </source>
</evidence>
<name>A0A150TQY5_SORCE</name>
<evidence type="ECO:0000313" key="4">
    <source>
        <dbReference type="Proteomes" id="UP000075502"/>
    </source>
</evidence>
<comment type="caution">
    <text evidence="3">The sequence shown here is derived from an EMBL/GenBank/DDBJ whole genome shotgun (WGS) entry which is preliminary data.</text>
</comment>
<dbReference type="EMBL" id="JEME01001449">
    <property type="protein sequence ID" value="KYG07102.1"/>
    <property type="molecule type" value="Genomic_DNA"/>
</dbReference>
<dbReference type="AlphaFoldDB" id="A0A150TQY5"/>
<feature type="signal peptide" evidence="2">
    <location>
        <begin position="1"/>
        <end position="22"/>
    </location>
</feature>
<keyword evidence="2" id="KW-0732">Signal</keyword>
<evidence type="ECO:0000313" key="3">
    <source>
        <dbReference type="EMBL" id="KYG07102.1"/>
    </source>
</evidence>
<organism evidence="3 4">
    <name type="scientific">Sorangium cellulosum</name>
    <name type="common">Polyangium cellulosum</name>
    <dbReference type="NCBI Taxonomy" id="56"/>
    <lineage>
        <taxon>Bacteria</taxon>
        <taxon>Pseudomonadati</taxon>
        <taxon>Myxococcota</taxon>
        <taxon>Polyangia</taxon>
        <taxon>Polyangiales</taxon>
        <taxon>Polyangiaceae</taxon>
        <taxon>Sorangium</taxon>
    </lineage>
</organism>
<accession>A0A150TQY5</accession>
<feature type="region of interest" description="Disordered" evidence="1">
    <location>
        <begin position="21"/>
        <end position="86"/>
    </location>
</feature>
<sequence length="781" mass="81595">MTRRTLRTALLLVLASGLAASAGGCGEDGKQGTPGKDGAPGLDGKDGQDGEDGAPGQDGQDGEDGAPGQDGEDGAPGQDGQDGEDAVPWTSAASIAGYVKERVEMFAAGVLPAGEQFPLHAAATDTIRTLAGVHSDVLVSWLDPLTFSTAPDAPRFGANNDYIAFFGQGWDANAGNAPQWNGSGSAGWLWVNHEYVSGKSPTASSAPTGQHLTLARHLKKLGVLANDVEANVWAQADVDTYIRWEKKEVGGSWLRAVQDPSTGAWSVDRSASAVRYDATSATRTRVAGQALLGPGKDDATGQALPAGVVAGIMGDCAGGLTPWGTVITAEENVQDYYGDLEASWSGDQKFLTGRGFDPGANVSPAVEASTSAEFGRISDANGRQPRDHYGYLAEIDPGAPAGEYEGATEAGTGHKKFGFMGRARWEAATFAVDGDWKLLPDQPIVVYGSDDRRGGRIYKYVTAGKYTAGMTRAEIRGLLDAGKLYAAHFAGLDNATGDTLLATGAAPTEAAPGVGQWVELSVDSAAVAPNAAALGAPTKTIGDALRDVSWNGIGGFASDDDVRRALFTASNKLGVMELNRPEDIEWNPRDPSGTPRIYVTFTNHTRPTALDQDGVLIAPEVHATEAPRRADAVGSIFALEEEDPAAPGASATFRYFQVWHGSKGQGDFDAACPDNLLLDREGGVWFGTDGNFGTNPHADAFYYLDLDPAHREGAPGVIQPSFGKAFRVVAMPSDAEATGPQFTPDMGTIFMAVQHPGEDAYSTWPNGDGALSSVVAVTFLP</sequence>
<dbReference type="Proteomes" id="UP000075502">
    <property type="component" value="Unassembled WGS sequence"/>
</dbReference>
<proteinExistence type="predicted"/>
<dbReference type="InterPro" id="IPR008160">
    <property type="entry name" value="Collagen"/>
</dbReference>
<dbReference type="InterPro" id="IPR008557">
    <property type="entry name" value="PhoX"/>
</dbReference>
<evidence type="ECO:0000256" key="2">
    <source>
        <dbReference type="SAM" id="SignalP"/>
    </source>
</evidence>
<dbReference type="PANTHER" id="PTHR35399">
    <property type="entry name" value="SLR8030 PROTEIN"/>
    <property type="match status" value="1"/>
</dbReference>
<dbReference type="Pfam" id="PF05787">
    <property type="entry name" value="PhoX"/>
    <property type="match status" value="1"/>
</dbReference>
<reference evidence="3 4" key="1">
    <citation type="submission" date="2014-02" db="EMBL/GenBank/DDBJ databases">
        <title>The small core and large imbalanced accessory genome model reveals a collaborative survival strategy of Sorangium cellulosum strains in nature.</title>
        <authorList>
            <person name="Han K."/>
            <person name="Peng R."/>
            <person name="Blom J."/>
            <person name="Li Y.-Z."/>
        </authorList>
    </citation>
    <scope>NUCLEOTIDE SEQUENCE [LARGE SCALE GENOMIC DNA]</scope>
    <source>
        <strain evidence="3 4">So0007-03</strain>
    </source>
</reference>
<feature type="chain" id="PRO_5007569941" description="Alkaline phosphatase" evidence="2">
    <location>
        <begin position="23"/>
        <end position="781"/>
    </location>
</feature>
<dbReference type="PROSITE" id="PS51257">
    <property type="entry name" value="PROKAR_LIPOPROTEIN"/>
    <property type="match status" value="1"/>
</dbReference>